<protein>
    <submittedName>
        <fullName evidence="4">Serine acetyltransferase</fullName>
    </submittedName>
</protein>
<dbReference type="AlphaFoldDB" id="A0A9D1X6F2"/>
<dbReference type="GO" id="GO:0008652">
    <property type="term" value="P:amino acid biosynthetic process"/>
    <property type="evidence" value="ECO:0007669"/>
    <property type="project" value="UniProtKB-KW"/>
</dbReference>
<dbReference type="SUPFAM" id="SSF51161">
    <property type="entry name" value="Trimeric LpxA-like enzymes"/>
    <property type="match status" value="1"/>
</dbReference>
<organism evidence="4 5">
    <name type="scientific">Candidatus Parabacteroides intestinipullorum</name>
    <dbReference type="NCBI Taxonomy" id="2838723"/>
    <lineage>
        <taxon>Bacteria</taxon>
        <taxon>Pseudomonadati</taxon>
        <taxon>Bacteroidota</taxon>
        <taxon>Bacteroidia</taxon>
        <taxon>Bacteroidales</taxon>
        <taxon>Tannerellaceae</taxon>
        <taxon>Parabacteroides</taxon>
    </lineage>
</organism>
<gene>
    <name evidence="4" type="ORF">H9977_01750</name>
</gene>
<reference evidence="4" key="2">
    <citation type="submission" date="2021-04" db="EMBL/GenBank/DDBJ databases">
        <authorList>
            <person name="Gilroy R."/>
        </authorList>
    </citation>
    <scope>NUCLEOTIDE SEQUENCE</scope>
    <source>
        <strain evidence="4">ChiGjej6B6-14162</strain>
    </source>
</reference>
<dbReference type="Proteomes" id="UP000886740">
    <property type="component" value="Unassembled WGS sequence"/>
</dbReference>
<dbReference type="EMBL" id="DXEL01000017">
    <property type="protein sequence ID" value="HIX73764.1"/>
    <property type="molecule type" value="Genomic_DNA"/>
</dbReference>
<dbReference type="InterPro" id="IPR045304">
    <property type="entry name" value="LbH_SAT"/>
</dbReference>
<evidence type="ECO:0000256" key="1">
    <source>
        <dbReference type="ARBA" id="ARBA00022605"/>
    </source>
</evidence>
<evidence type="ECO:0000256" key="2">
    <source>
        <dbReference type="ARBA" id="ARBA00022679"/>
    </source>
</evidence>
<dbReference type="GO" id="GO:0016746">
    <property type="term" value="F:acyltransferase activity"/>
    <property type="evidence" value="ECO:0007669"/>
    <property type="project" value="UniProtKB-KW"/>
</dbReference>
<dbReference type="CDD" id="cd03354">
    <property type="entry name" value="LbH_SAT"/>
    <property type="match status" value="1"/>
</dbReference>
<reference evidence="4" key="1">
    <citation type="journal article" date="2021" name="PeerJ">
        <title>Extensive microbial diversity within the chicken gut microbiome revealed by metagenomics and culture.</title>
        <authorList>
            <person name="Gilroy R."/>
            <person name="Ravi A."/>
            <person name="Getino M."/>
            <person name="Pursley I."/>
            <person name="Horton D.L."/>
            <person name="Alikhan N.F."/>
            <person name="Baker D."/>
            <person name="Gharbi K."/>
            <person name="Hall N."/>
            <person name="Watson M."/>
            <person name="Adriaenssens E.M."/>
            <person name="Foster-Nyarko E."/>
            <person name="Jarju S."/>
            <person name="Secka A."/>
            <person name="Antonio M."/>
            <person name="Oren A."/>
            <person name="Chaudhuri R.R."/>
            <person name="La Ragione R."/>
            <person name="Hildebrand F."/>
            <person name="Pallen M.J."/>
        </authorList>
    </citation>
    <scope>NUCLEOTIDE SEQUENCE</scope>
    <source>
        <strain evidence="4">ChiGjej6B6-14162</strain>
    </source>
</reference>
<keyword evidence="3" id="KW-0012">Acyltransferase</keyword>
<keyword evidence="1" id="KW-0028">Amino-acid biosynthesis</keyword>
<evidence type="ECO:0000256" key="3">
    <source>
        <dbReference type="ARBA" id="ARBA00023315"/>
    </source>
</evidence>
<dbReference type="InterPro" id="IPR042122">
    <property type="entry name" value="Ser_AcTrfase_N_sf"/>
</dbReference>
<proteinExistence type="predicted"/>
<keyword evidence="2" id="KW-0808">Transferase</keyword>
<evidence type="ECO:0000313" key="4">
    <source>
        <dbReference type="EMBL" id="HIX73764.1"/>
    </source>
</evidence>
<sequence>MAREDSNGWLSEVIGRLSDEGSYGRLCHVASHEVELPSGEVLGEIIGLCRMILFPGYFERARINRESVRFHVGVHVATLRRLLIEQIYAGLCFSEQGEGTDDALLRVRSEELAESFLKALPSIRDLLATDAEATFDGDPAATNLREVIFCYPGLRAIANYRVAHCLFQLGVPYIPRMITEMAHRETGIDIHPGAVIGHHFSIDHGTGTVIGETSEIGNHVRIFQGVSLAGAKLGPDANGNTIRGVRRHPVLADHVTVYSNSTLIGRIHVGEGATVCGNVWLAEDVPAGATVTQEGIVERKA</sequence>
<evidence type="ECO:0000313" key="5">
    <source>
        <dbReference type="Proteomes" id="UP000886740"/>
    </source>
</evidence>
<dbReference type="PANTHER" id="PTHR42811">
    <property type="entry name" value="SERINE ACETYLTRANSFERASE"/>
    <property type="match status" value="1"/>
</dbReference>
<dbReference type="Gene3D" id="1.10.3130.10">
    <property type="entry name" value="serine acetyltransferase, domain 1"/>
    <property type="match status" value="1"/>
</dbReference>
<name>A0A9D1X6F2_9BACT</name>
<dbReference type="Gene3D" id="2.160.10.10">
    <property type="entry name" value="Hexapeptide repeat proteins"/>
    <property type="match status" value="1"/>
</dbReference>
<comment type="caution">
    <text evidence="4">The sequence shown here is derived from an EMBL/GenBank/DDBJ whole genome shotgun (WGS) entry which is preliminary data.</text>
</comment>
<dbReference type="InterPro" id="IPR011004">
    <property type="entry name" value="Trimer_LpxA-like_sf"/>
</dbReference>
<accession>A0A9D1X6F2</accession>